<comment type="caution">
    <text evidence="4">The sequence shown here is derived from an EMBL/GenBank/DDBJ whole genome shotgun (WGS) entry which is preliminary data.</text>
</comment>
<dbReference type="Pfam" id="PF02254">
    <property type="entry name" value="TrkA_N"/>
    <property type="match status" value="1"/>
</dbReference>
<feature type="domain" description="RCK N-terminal" evidence="3">
    <location>
        <begin position="110"/>
        <end position="229"/>
    </location>
</feature>
<dbReference type="PANTHER" id="PTHR43833:SF9">
    <property type="entry name" value="POTASSIUM CHANNEL PROTEIN YUGO-RELATED"/>
    <property type="match status" value="1"/>
</dbReference>
<evidence type="ECO:0000313" key="5">
    <source>
        <dbReference type="Proteomes" id="UP001155483"/>
    </source>
</evidence>
<dbReference type="InterPro" id="IPR050721">
    <property type="entry name" value="Trk_Ktr_HKT_K-transport"/>
</dbReference>
<dbReference type="Gene3D" id="1.10.287.70">
    <property type="match status" value="1"/>
</dbReference>
<name>A0A9X3BGH2_9BACT</name>
<sequence>MPQLVKTPPFKRWFLMILAIIIFGVCGYIIIEGFSLLDALYMAMITITTIGYHEIRPLSEQGKIFNVIFIIASFSTISYLLAKLTQYVVSGELSQYFKTKRLMQALEQKKNHVIICGFGRNGQQAAKTLRAHKIDYVVIEKNHNTLDHYLLHDPKCVYLVGDATDDEILVQAGVERAKAILVTLPEDADNVFIVLSARSLNPKAQIIGRASSHGATAKLYKAGANNVIMPDMIGGTHMATLVSKPDVIEFIDFLSGEEGEAIHIEAVNYDQLPPHVRDKSLKEIMNWKKTGVNCIGIKDEQGRFNINPPDTIIISHGMKVIVFGTREQISAMKKNVGD</sequence>
<keyword evidence="4" id="KW-0406">Ion transport</keyword>
<proteinExistence type="predicted"/>
<dbReference type="GO" id="GO:0006813">
    <property type="term" value="P:potassium ion transport"/>
    <property type="evidence" value="ECO:0007669"/>
    <property type="project" value="InterPro"/>
</dbReference>
<dbReference type="Pfam" id="PF07885">
    <property type="entry name" value="Ion_trans_2"/>
    <property type="match status" value="1"/>
</dbReference>
<keyword evidence="2" id="KW-1133">Transmembrane helix</keyword>
<accession>A0A9X3BGH2</accession>
<dbReference type="AlphaFoldDB" id="A0A9X3BGH2"/>
<comment type="subcellular location">
    <subcellularLocation>
        <location evidence="1">Cell membrane</location>
        <topology evidence="1">Multi-pass membrane protein</topology>
    </subcellularLocation>
</comment>
<dbReference type="PROSITE" id="PS51201">
    <property type="entry name" value="RCK_N"/>
    <property type="match status" value="1"/>
</dbReference>
<dbReference type="Gene3D" id="3.30.70.1450">
    <property type="entry name" value="Regulator of K+ conductance, C-terminal domain"/>
    <property type="match status" value="1"/>
</dbReference>
<reference evidence="4" key="1">
    <citation type="submission" date="2022-09" db="EMBL/GenBank/DDBJ databases">
        <authorList>
            <person name="Yuan C."/>
            <person name="Ke Z."/>
        </authorList>
    </citation>
    <scope>NUCLEOTIDE SEQUENCE</scope>
    <source>
        <strain evidence="4">LB-8</strain>
    </source>
</reference>
<evidence type="ECO:0000313" key="4">
    <source>
        <dbReference type="EMBL" id="MCU7550899.1"/>
    </source>
</evidence>
<keyword evidence="4" id="KW-0813">Transport</keyword>
<organism evidence="4 5">
    <name type="scientific">Paraflavisolibacter caeni</name>
    <dbReference type="NCBI Taxonomy" id="2982496"/>
    <lineage>
        <taxon>Bacteria</taxon>
        <taxon>Pseudomonadati</taxon>
        <taxon>Bacteroidota</taxon>
        <taxon>Chitinophagia</taxon>
        <taxon>Chitinophagales</taxon>
        <taxon>Chitinophagaceae</taxon>
        <taxon>Paraflavisolibacter</taxon>
    </lineage>
</organism>
<dbReference type="PANTHER" id="PTHR43833">
    <property type="entry name" value="POTASSIUM CHANNEL PROTEIN 2-RELATED-RELATED"/>
    <property type="match status" value="1"/>
</dbReference>
<evidence type="ECO:0000259" key="3">
    <source>
        <dbReference type="PROSITE" id="PS51201"/>
    </source>
</evidence>
<dbReference type="SUPFAM" id="SSF51735">
    <property type="entry name" value="NAD(P)-binding Rossmann-fold domains"/>
    <property type="match status" value="1"/>
</dbReference>
<reference evidence="4" key="2">
    <citation type="submission" date="2023-04" db="EMBL/GenBank/DDBJ databases">
        <title>Paracnuella aquatica gen. nov., sp. nov., a member of the family Chitinophagaceae isolated from a hot spring.</title>
        <authorList>
            <person name="Wang C."/>
        </authorList>
    </citation>
    <scope>NUCLEOTIDE SEQUENCE</scope>
    <source>
        <strain evidence="4">LB-8</strain>
    </source>
</reference>
<keyword evidence="4" id="KW-0407">Ion channel</keyword>
<dbReference type="GO" id="GO:0005886">
    <property type="term" value="C:plasma membrane"/>
    <property type="evidence" value="ECO:0007669"/>
    <property type="project" value="UniProtKB-SubCell"/>
</dbReference>
<dbReference type="Pfam" id="PF02080">
    <property type="entry name" value="TrkA_C"/>
    <property type="match status" value="1"/>
</dbReference>
<gene>
    <name evidence="4" type="ORF">OCK74_17395</name>
</gene>
<keyword evidence="2" id="KW-0472">Membrane</keyword>
<dbReference type="Proteomes" id="UP001155483">
    <property type="component" value="Unassembled WGS sequence"/>
</dbReference>
<keyword evidence="5" id="KW-1185">Reference proteome</keyword>
<feature type="transmembrane region" description="Helical" evidence="2">
    <location>
        <begin position="64"/>
        <end position="82"/>
    </location>
</feature>
<dbReference type="Gene3D" id="3.40.50.720">
    <property type="entry name" value="NAD(P)-binding Rossmann-like Domain"/>
    <property type="match status" value="1"/>
</dbReference>
<feature type="transmembrane region" description="Helical" evidence="2">
    <location>
        <begin position="12"/>
        <end position="30"/>
    </location>
</feature>
<protein>
    <submittedName>
        <fullName evidence="4">Potassium channel protein</fullName>
    </submittedName>
</protein>
<keyword evidence="2" id="KW-0812">Transmembrane</keyword>
<evidence type="ECO:0000256" key="1">
    <source>
        <dbReference type="ARBA" id="ARBA00004651"/>
    </source>
</evidence>
<dbReference type="RefSeq" id="WP_279298338.1">
    <property type="nucleotide sequence ID" value="NZ_JAOTIF010000016.1"/>
</dbReference>
<dbReference type="InterPro" id="IPR013099">
    <property type="entry name" value="K_chnl_dom"/>
</dbReference>
<dbReference type="InterPro" id="IPR006037">
    <property type="entry name" value="RCK_C"/>
</dbReference>
<dbReference type="SUPFAM" id="SSF116726">
    <property type="entry name" value="TrkA C-terminal domain-like"/>
    <property type="match status" value="1"/>
</dbReference>
<dbReference type="InterPro" id="IPR036291">
    <property type="entry name" value="NAD(P)-bd_dom_sf"/>
</dbReference>
<dbReference type="SUPFAM" id="SSF81324">
    <property type="entry name" value="Voltage-gated potassium channels"/>
    <property type="match status" value="1"/>
</dbReference>
<evidence type="ECO:0000256" key="2">
    <source>
        <dbReference type="SAM" id="Phobius"/>
    </source>
</evidence>
<dbReference type="EMBL" id="JAOTIF010000016">
    <property type="protein sequence ID" value="MCU7550899.1"/>
    <property type="molecule type" value="Genomic_DNA"/>
</dbReference>
<dbReference type="InterPro" id="IPR036721">
    <property type="entry name" value="RCK_C_sf"/>
</dbReference>
<dbReference type="GO" id="GO:0008324">
    <property type="term" value="F:monoatomic cation transmembrane transporter activity"/>
    <property type="evidence" value="ECO:0007669"/>
    <property type="project" value="InterPro"/>
</dbReference>
<dbReference type="InterPro" id="IPR003148">
    <property type="entry name" value="RCK_N"/>
</dbReference>